<dbReference type="InterPro" id="IPR015943">
    <property type="entry name" value="WD40/YVTN_repeat-like_dom_sf"/>
</dbReference>
<organism evidence="1 2">
    <name type="scientific">Draconibacterium sediminis</name>
    <dbReference type="NCBI Taxonomy" id="1544798"/>
    <lineage>
        <taxon>Bacteria</taxon>
        <taxon>Pseudomonadati</taxon>
        <taxon>Bacteroidota</taxon>
        <taxon>Bacteroidia</taxon>
        <taxon>Marinilabiliales</taxon>
        <taxon>Prolixibacteraceae</taxon>
        <taxon>Draconibacterium</taxon>
    </lineage>
</organism>
<reference evidence="1 2" key="1">
    <citation type="submission" date="2014-09" db="EMBL/GenBank/DDBJ databases">
        <title>Draft Genome Sequence of Draconibacterium sp. JN14CK-3.</title>
        <authorList>
            <person name="Dong C."/>
            <person name="Lai Q."/>
            <person name="Shao Z."/>
        </authorList>
    </citation>
    <scope>NUCLEOTIDE SEQUENCE [LARGE SCALE GENOMIC DNA]</scope>
    <source>
        <strain evidence="1 2">JN14CK-3</strain>
    </source>
</reference>
<comment type="caution">
    <text evidence="1">The sequence shown here is derived from an EMBL/GenBank/DDBJ whole genome shotgun (WGS) entry which is preliminary data.</text>
</comment>
<dbReference type="Proteomes" id="UP000032544">
    <property type="component" value="Unassembled WGS sequence"/>
</dbReference>
<dbReference type="AlphaFoldDB" id="A0A0D8JGL5"/>
<dbReference type="OrthoDB" id="1032779at2"/>
<name>A0A0D8JGL5_9BACT</name>
<evidence type="ECO:0000313" key="2">
    <source>
        <dbReference type="Proteomes" id="UP000032544"/>
    </source>
</evidence>
<protein>
    <submittedName>
        <fullName evidence="1">Uncharacterized protein</fullName>
    </submittedName>
</protein>
<proteinExistence type="predicted"/>
<accession>A0A0D8JGL5</accession>
<dbReference type="Gene3D" id="2.130.10.10">
    <property type="entry name" value="YVTN repeat-like/Quinoprotein amine dehydrogenase"/>
    <property type="match status" value="1"/>
</dbReference>
<sequence>MNQNRKEFQITFLSLLIFTIFSTISFAQKTDKPEIFSKNNLSRHDFFYAGEAKVQDMYIVKSGKIAWEYKGPRDQGYIGEISDAVLMSNGNILFAHQRGITLITPEKKVLWHYDTPEGYETHTAQPIGENYVVFVQNGNPAQVFVVNIKNGETVKSFEVPVKNPNNSHGHFRHARLTKDGTYMIAHMDLGKVIEYDIDGNQLWSIDAPKIWSAEPLKNGNILLCGNDRWIREVNRQGKVIWDFKLDDYPQYNMKKPQIATRLTNGNTIINDWFSDWGDTLDLKNPPIQAIEVTPDREVIWVLQSWENPNLGPSTTIQVLNENSIPENRHFGPFK</sequence>
<dbReference type="STRING" id="1544798.LH29_10450"/>
<dbReference type="SUPFAM" id="SSF50998">
    <property type="entry name" value="Quinoprotein alcohol dehydrogenase-like"/>
    <property type="match status" value="1"/>
</dbReference>
<dbReference type="RefSeq" id="WP_045028299.1">
    <property type="nucleotide sequence ID" value="NZ_JRHC01000001.1"/>
</dbReference>
<gene>
    <name evidence="1" type="ORF">LH29_10450</name>
</gene>
<dbReference type="EMBL" id="JRHC01000001">
    <property type="protein sequence ID" value="KJF45726.1"/>
    <property type="molecule type" value="Genomic_DNA"/>
</dbReference>
<keyword evidence="2" id="KW-1185">Reference proteome</keyword>
<dbReference type="InterPro" id="IPR011047">
    <property type="entry name" value="Quinoprotein_ADH-like_sf"/>
</dbReference>
<evidence type="ECO:0000313" key="1">
    <source>
        <dbReference type="EMBL" id="KJF45726.1"/>
    </source>
</evidence>